<proteinExistence type="predicted"/>
<reference evidence="2" key="1">
    <citation type="submission" date="2021-08" db="EMBL/GenBank/DDBJ databases">
        <title>Complete genome sequence of Chryseobacterium sp strain PS-8.</title>
        <authorList>
            <person name="Das S.K."/>
        </authorList>
    </citation>
    <scope>NUCLEOTIDE SEQUENCE</scope>
    <source>
        <strain evidence="2">PS-8</strain>
    </source>
</reference>
<dbReference type="SUPFAM" id="SSF50494">
    <property type="entry name" value="Trypsin-like serine proteases"/>
    <property type="match status" value="1"/>
</dbReference>
<name>A0ABS9C2H2_9FLAO</name>
<dbReference type="InterPro" id="IPR046916">
    <property type="entry name" value="ABC-3C_CTD4"/>
</dbReference>
<protein>
    <recommendedName>
        <fullName evidence="1">ABC-three component systems C-terminal domain-containing protein</fullName>
    </recommendedName>
</protein>
<sequence>MTENDIKKYSVILGEGSGVLFQPADSDKTYVLSARHVFYDEIEDERGGKKSEVKKEITLRFSDSQDEEKVIEIKNGENYFEHSESSIDAAILLFPDIVGYNQIFIDNNTSSNRYNMAGFPQSRRVFDDKYNKYKISDIISSDENILSLRLEVAHLSHSDISGFSGGGIIKFNEDYLTICGIQSRTPEEDCNGEISVVPIMRFIEIAKQHNLPELLPSFLVNFKFLQQDAFNFNASIDDDDISFTRLFLKQKTEEVLSSDITPRFIKDYFTDRLLINDKNMLKLNDELIYITWLEFLTLINIVKDKTCNISDLEDIFCYLRLLYRKTDTDWLETDFLKDCLVSNYDGLEENGTVFIKTNKLPSKQNIKHYRLNKGSIVPRIDSLKSNYENGTLNSDVNNITNALSELKEFVFDKYNFIHFEYLKHFMLVENSENYKNFKKSNENELLIKLKEEYGKIFGI</sequence>
<organism evidence="2 3">
    <name type="scientific">Chryseobacterium indicum</name>
    <dbReference type="NCBI Taxonomy" id="2766954"/>
    <lineage>
        <taxon>Bacteria</taxon>
        <taxon>Pseudomonadati</taxon>
        <taxon>Bacteroidota</taxon>
        <taxon>Flavobacteriia</taxon>
        <taxon>Flavobacteriales</taxon>
        <taxon>Weeksellaceae</taxon>
        <taxon>Chryseobacterium group</taxon>
        <taxon>Chryseobacterium</taxon>
    </lineage>
</organism>
<comment type="caution">
    <text evidence="2">The sequence shown here is derived from an EMBL/GenBank/DDBJ whole genome shotgun (WGS) entry which is preliminary data.</text>
</comment>
<dbReference type="RefSeq" id="WP_235130439.1">
    <property type="nucleotide sequence ID" value="NZ_JACSGT010000001.1"/>
</dbReference>
<accession>A0ABS9C2H2</accession>
<dbReference type="InterPro" id="IPR009003">
    <property type="entry name" value="Peptidase_S1_PA"/>
</dbReference>
<evidence type="ECO:0000259" key="1">
    <source>
        <dbReference type="Pfam" id="PF20280"/>
    </source>
</evidence>
<dbReference type="Pfam" id="PF20280">
    <property type="entry name" value="CTD4"/>
    <property type="match status" value="1"/>
</dbReference>
<gene>
    <name evidence="2" type="ORF">H9Q08_05395</name>
</gene>
<evidence type="ECO:0000313" key="2">
    <source>
        <dbReference type="EMBL" id="MCF2218733.1"/>
    </source>
</evidence>
<evidence type="ECO:0000313" key="3">
    <source>
        <dbReference type="Proteomes" id="UP001430374"/>
    </source>
</evidence>
<dbReference type="Proteomes" id="UP001430374">
    <property type="component" value="Unassembled WGS sequence"/>
</dbReference>
<dbReference type="EMBL" id="JACSGT010000001">
    <property type="protein sequence ID" value="MCF2218733.1"/>
    <property type="molecule type" value="Genomic_DNA"/>
</dbReference>
<keyword evidence="3" id="KW-1185">Reference proteome</keyword>
<feature type="domain" description="ABC-three component systems C-terminal" evidence="1">
    <location>
        <begin position="197"/>
        <end position="424"/>
    </location>
</feature>